<feature type="non-terminal residue" evidence="1">
    <location>
        <position position="1"/>
    </location>
</feature>
<sequence>KTRKRHACESINYPISHSSDKMPLAKKEASSESNSHNVNTKPKQEKTSPVKKTQKTLFSFLGLPTPSTSRLDENEIEKDEIQEQETPAPETPATDKSNVALASSTDMDGSSSGKESEVLTLGRRILRGRVKRKICISSDEESEDIVSSPQKSLVQNTIQETSSRRKKTKKNDNDEYNDSNCDEDSDDAAVSDVVEESDYEDKKSRSKNISKKTANKAPGNLSTIQNKLKACF</sequence>
<name>A0ACA9MWA8_9GLOM</name>
<gene>
    <name evidence="1" type="ORF">RPERSI_LOCUS6565</name>
</gene>
<accession>A0ACA9MWA8</accession>
<dbReference type="EMBL" id="CAJVQC010010499">
    <property type="protein sequence ID" value="CAG8617359.1"/>
    <property type="molecule type" value="Genomic_DNA"/>
</dbReference>
<evidence type="ECO:0000313" key="1">
    <source>
        <dbReference type="EMBL" id="CAG8617359.1"/>
    </source>
</evidence>
<dbReference type="Proteomes" id="UP000789920">
    <property type="component" value="Unassembled WGS sequence"/>
</dbReference>
<keyword evidence="2" id="KW-1185">Reference proteome</keyword>
<organism evidence="1 2">
    <name type="scientific">Racocetra persica</name>
    <dbReference type="NCBI Taxonomy" id="160502"/>
    <lineage>
        <taxon>Eukaryota</taxon>
        <taxon>Fungi</taxon>
        <taxon>Fungi incertae sedis</taxon>
        <taxon>Mucoromycota</taxon>
        <taxon>Glomeromycotina</taxon>
        <taxon>Glomeromycetes</taxon>
        <taxon>Diversisporales</taxon>
        <taxon>Gigasporaceae</taxon>
        <taxon>Racocetra</taxon>
    </lineage>
</organism>
<comment type="caution">
    <text evidence="1">The sequence shown here is derived from an EMBL/GenBank/DDBJ whole genome shotgun (WGS) entry which is preliminary data.</text>
</comment>
<evidence type="ECO:0000313" key="2">
    <source>
        <dbReference type="Proteomes" id="UP000789920"/>
    </source>
</evidence>
<protein>
    <submittedName>
        <fullName evidence="1">30471_t:CDS:1</fullName>
    </submittedName>
</protein>
<proteinExistence type="predicted"/>
<reference evidence="1" key="1">
    <citation type="submission" date="2021-06" db="EMBL/GenBank/DDBJ databases">
        <authorList>
            <person name="Kallberg Y."/>
            <person name="Tangrot J."/>
            <person name="Rosling A."/>
        </authorList>
    </citation>
    <scope>NUCLEOTIDE SEQUENCE</scope>
    <source>
        <strain evidence="1">MA461A</strain>
    </source>
</reference>